<organism evidence="1 2">
    <name type="scientific">Candidatus Buchananbacteria bacterium RBG_13_39_9</name>
    <dbReference type="NCBI Taxonomy" id="1797531"/>
    <lineage>
        <taxon>Bacteria</taxon>
        <taxon>Candidatus Buchananiibacteriota</taxon>
    </lineage>
</organism>
<protein>
    <submittedName>
        <fullName evidence="1">Uncharacterized protein</fullName>
    </submittedName>
</protein>
<name>A0A1G1XUP3_9BACT</name>
<reference evidence="1 2" key="1">
    <citation type="journal article" date="2016" name="Nat. Commun.">
        <title>Thousands of microbial genomes shed light on interconnected biogeochemical processes in an aquifer system.</title>
        <authorList>
            <person name="Anantharaman K."/>
            <person name="Brown C.T."/>
            <person name="Hug L.A."/>
            <person name="Sharon I."/>
            <person name="Castelle C.J."/>
            <person name="Probst A.J."/>
            <person name="Thomas B.C."/>
            <person name="Singh A."/>
            <person name="Wilkins M.J."/>
            <person name="Karaoz U."/>
            <person name="Brodie E.L."/>
            <person name="Williams K.H."/>
            <person name="Hubbard S.S."/>
            <person name="Banfield J.F."/>
        </authorList>
    </citation>
    <scope>NUCLEOTIDE SEQUENCE [LARGE SCALE GENOMIC DNA]</scope>
</reference>
<dbReference type="Proteomes" id="UP000176260">
    <property type="component" value="Unassembled WGS sequence"/>
</dbReference>
<comment type="caution">
    <text evidence="1">The sequence shown here is derived from an EMBL/GenBank/DDBJ whole genome shotgun (WGS) entry which is preliminary data.</text>
</comment>
<dbReference type="AlphaFoldDB" id="A0A1G1XUP3"/>
<gene>
    <name evidence="1" type="ORF">A2Y67_03405</name>
</gene>
<sequence length="116" mass="13208">MAKELKDLVEERKMERKSANDEVRKKIIKVGPVKIDPGLIGEIRGLVSALVNCHGRERENIQRKVDSIIGDMSITELISLYMQMPEIKDEIEKELENKVFIQGIIGEVYGSESIRV</sequence>
<evidence type="ECO:0000313" key="1">
    <source>
        <dbReference type="EMBL" id="OGY43007.1"/>
    </source>
</evidence>
<accession>A0A1G1XUP3</accession>
<proteinExistence type="predicted"/>
<evidence type="ECO:0000313" key="2">
    <source>
        <dbReference type="Proteomes" id="UP000176260"/>
    </source>
</evidence>
<dbReference type="EMBL" id="MHIA01000002">
    <property type="protein sequence ID" value="OGY43007.1"/>
    <property type="molecule type" value="Genomic_DNA"/>
</dbReference>